<evidence type="ECO:0000256" key="1">
    <source>
        <dbReference type="SAM" id="MobiDB-lite"/>
    </source>
</evidence>
<evidence type="ECO:0000313" key="2">
    <source>
        <dbReference type="EMBL" id="KNC75674.1"/>
    </source>
</evidence>
<evidence type="ECO:0000313" key="3">
    <source>
        <dbReference type="Proteomes" id="UP000054560"/>
    </source>
</evidence>
<gene>
    <name evidence="2" type="ORF">SARC_11806</name>
</gene>
<feature type="compositionally biased region" description="Polar residues" evidence="1">
    <location>
        <begin position="47"/>
        <end position="74"/>
    </location>
</feature>
<reference evidence="2 3" key="1">
    <citation type="submission" date="2011-02" db="EMBL/GenBank/DDBJ databases">
        <title>The Genome Sequence of Sphaeroforma arctica JP610.</title>
        <authorList>
            <consortium name="The Broad Institute Genome Sequencing Platform"/>
            <person name="Russ C."/>
            <person name="Cuomo C."/>
            <person name="Young S.K."/>
            <person name="Zeng Q."/>
            <person name="Gargeya S."/>
            <person name="Alvarado L."/>
            <person name="Berlin A."/>
            <person name="Chapman S.B."/>
            <person name="Chen Z."/>
            <person name="Freedman E."/>
            <person name="Gellesch M."/>
            <person name="Goldberg J."/>
            <person name="Griggs A."/>
            <person name="Gujja S."/>
            <person name="Heilman E."/>
            <person name="Heiman D."/>
            <person name="Howarth C."/>
            <person name="Mehta T."/>
            <person name="Neiman D."/>
            <person name="Pearson M."/>
            <person name="Roberts A."/>
            <person name="Saif S."/>
            <person name="Shea T."/>
            <person name="Shenoy N."/>
            <person name="Sisk P."/>
            <person name="Stolte C."/>
            <person name="Sykes S."/>
            <person name="White J."/>
            <person name="Yandava C."/>
            <person name="Burger G."/>
            <person name="Gray M.W."/>
            <person name="Holland P.W.H."/>
            <person name="King N."/>
            <person name="Lang F.B.F."/>
            <person name="Roger A.J."/>
            <person name="Ruiz-Trillo I."/>
            <person name="Haas B."/>
            <person name="Nusbaum C."/>
            <person name="Birren B."/>
        </authorList>
    </citation>
    <scope>NUCLEOTIDE SEQUENCE [LARGE SCALE GENOMIC DNA]</scope>
    <source>
        <strain evidence="2 3">JP610</strain>
    </source>
</reference>
<dbReference type="GeneID" id="25912310"/>
<dbReference type="RefSeq" id="XP_014149576.1">
    <property type="nucleotide sequence ID" value="XM_014294101.1"/>
</dbReference>
<protein>
    <submittedName>
        <fullName evidence="2">Uncharacterized protein</fullName>
    </submittedName>
</protein>
<dbReference type="EMBL" id="KQ243483">
    <property type="protein sequence ID" value="KNC75674.1"/>
    <property type="molecule type" value="Genomic_DNA"/>
</dbReference>
<keyword evidence="3" id="KW-1185">Reference proteome</keyword>
<dbReference type="Proteomes" id="UP000054560">
    <property type="component" value="Unassembled WGS sequence"/>
</dbReference>
<dbReference type="AlphaFoldDB" id="A0A0L0FFX8"/>
<sequence length="115" mass="12927">MEDHNRNTQRYQAILLLEYSDVWRGLLWDCARLVRVRKDGTPYCCTQHDQTPHSSVIPTVGGTSNSSEGASTETGRIAPGDEQGEDEVVSGLENVQRVMRRLWEAARRVSAPQND</sequence>
<name>A0A0L0FFX8_9EUKA</name>
<organism evidence="2 3">
    <name type="scientific">Sphaeroforma arctica JP610</name>
    <dbReference type="NCBI Taxonomy" id="667725"/>
    <lineage>
        <taxon>Eukaryota</taxon>
        <taxon>Ichthyosporea</taxon>
        <taxon>Ichthyophonida</taxon>
        <taxon>Sphaeroforma</taxon>
    </lineage>
</organism>
<feature type="region of interest" description="Disordered" evidence="1">
    <location>
        <begin position="43"/>
        <end position="88"/>
    </location>
</feature>
<proteinExistence type="predicted"/>
<accession>A0A0L0FFX8</accession>